<dbReference type="AlphaFoldDB" id="A0A9D4A4P5"/>
<dbReference type="EMBL" id="JAIQCV010000006">
    <property type="protein sequence ID" value="KAH1090862.1"/>
    <property type="molecule type" value="Genomic_DNA"/>
</dbReference>
<organism evidence="1 2">
    <name type="scientific">Gossypium stocksii</name>
    <dbReference type="NCBI Taxonomy" id="47602"/>
    <lineage>
        <taxon>Eukaryota</taxon>
        <taxon>Viridiplantae</taxon>
        <taxon>Streptophyta</taxon>
        <taxon>Embryophyta</taxon>
        <taxon>Tracheophyta</taxon>
        <taxon>Spermatophyta</taxon>
        <taxon>Magnoliopsida</taxon>
        <taxon>eudicotyledons</taxon>
        <taxon>Gunneridae</taxon>
        <taxon>Pentapetalae</taxon>
        <taxon>rosids</taxon>
        <taxon>malvids</taxon>
        <taxon>Malvales</taxon>
        <taxon>Malvaceae</taxon>
        <taxon>Malvoideae</taxon>
        <taxon>Gossypium</taxon>
    </lineage>
</organism>
<gene>
    <name evidence="1" type="ORF">J1N35_018119</name>
</gene>
<sequence>MKIGSGLQDITCTLGECSLFDAELTLGHATSPRDFNKIADYLAKIACKIFEEIPKEVLTFYSTVQASASLAQRILM</sequence>
<name>A0A9D4A4P5_9ROSI</name>
<evidence type="ECO:0000313" key="1">
    <source>
        <dbReference type="EMBL" id="KAH1090862.1"/>
    </source>
</evidence>
<protein>
    <submittedName>
        <fullName evidence="1">Uncharacterized protein</fullName>
    </submittedName>
</protein>
<accession>A0A9D4A4P5</accession>
<reference evidence="1 2" key="1">
    <citation type="journal article" date="2021" name="Plant Biotechnol. J.">
        <title>Multi-omics assisted identification of the key and species-specific regulatory components of drought-tolerant mechanisms in Gossypium stocksii.</title>
        <authorList>
            <person name="Yu D."/>
            <person name="Ke L."/>
            <person name="Zhang D."/>
            <person name="Wu Y."/>
            <person name="Sun Y."/>
            <person name="Mei J."/>
            <person name="Sun J."/>
            <person name="Sun Y."/>
        </authorList>
    </citation>
    <scope>NUCLEOTIDE SEQUENCE [LARGE SCALE GENOMIC DNA]</scope>
    <source>
        <strain evidence="2">cv. E1</strain>
        <tissue evidence="1">Leaf</tissue>
    </source>
</reference>
<proteinExistence type="predicted"/>
<keyword evidence="2" id="KW-1185">Reference proteome</keyword>
<dbReference type="Proteomes" id="UP000828251">
    <property type="component" value="Unassembled WGS sequence"/>
</dbReference>
<evidence type="ECO:0000313" key="2">
    <source>
        <dbReference type="Proteomes" id="UP000828251"/>
    </source>
</evidence>
<comment type="caution">
    <text evidence="1">The sequence shown here is derived from an EMBL/GenBank/DDBJ whole genome shotgun (WGS) entry which is preliminary data.</text>
</comment>